<dbReference type="STRING" id="284811.Q75FA1"/>
<dbReference type="Pfam" id="PF08058">
    <property type="entry name" value="NPCC"/>
    <property type="match status" value="1"/>
</dbReference>
<accession>Q75FA1</accession>
<dbReference type="OrthoDB" id="4035020at2759"/>
<evidence type="ECO:0000313" key="4">
    <source>
        <dbReference type="Proteomes" id="UP000000591"/>
    </source>
</evidence>
<reference evidence="4" key="2">
    <citation type="journal article" date="2013" name="G3 (Bethesda)">
        <title>Genomes of Ashbya fungi isolated from insects reveal four mating-type loci, numerous translocations, lack of transposons, and distinct gene duplications.</title>
        <authorList>
            <person name="Dietrich F.S."/>
            <person name="Voegeli S."/>
            <person name="Kuo S."/>
            <person name="Philippsen P."/>
        </authorList>
    </citation>
    <scope>GENOME REANNOTATION</scope>
    <source>
        <strain evidence="4">ATCC 10895 / CBS 109.51 / FGSC 9923 / NRRL Y-1056</strain>
    </source>
</reference>
<feature type="region of interest" description="Disordered" evidence="1">
    <location>
        <begin position="352"/>
        <end position="385"/>
    </location>
</feature>
<keyword evidence="2" id="KW-0812">Transmembrane</keyword>
<dbReference type="PANTHER" id="PTHR28003">
    <property type="entry name" value="NUCLEOPORIN POM34"/>
    <property type="match status" value="1"/>
</dbReference>
<proteinExistence type="predicted"/>
<dbReference type="AlphaFoldDB" id="Q75FA1"/>
<gene>
    <name evidence="3" type="ORF">AGOS_AAL159C</name>
</gene>
<dbReference type="OMA" id="SSKYTYM"/>
<evidence type="ECO:0000256" key="2">
    <source>
        <dbReference type="SAM" id="Phobius"/>
    </source>
</evidence>
<organism evidence="3 4">
    <name type="scientific">Eremothecium gossypii (strain ATCC 10895 / CBS 109.51 / FGSC 9923 / NRRL Y-1056)</name>
    <name type="common">Yeast</name>
    <name type="synonym">Ashbya gossypii</name>
    <dbReference type="NCBI Taxonomy" id="284811"/>
    <lineage>
        <taxon>Eukaryota</taxon>
        <taxon>Fungi</taxon>
        <taxon>Dikarya</taxon>
        <taxon>Ascomycota</taxon>
        <taxon>Saccharomycotina</taxon>
        <taxon>Saccharomycetes</taxon>
        <taxon>Saccharomycetales</taxon>
        <taxon>Saccharomycetaceae</taxon>
        <taxon>Eremothecium</taxon>
    </lineage>
</organism>
<dbReference type="Proteomes" id="UP000000591">
    <property type="component" value="Chromosome I"/>
</dbReference>
<protein>
    <submittedName>
        <fullName evidence="3">AAL159Cp</fullName>
    </submittedName>
</protein>
<sequence>MSGISGSARKVFETPMRPISREQFQSMREKVVKLSPELYRTRILSDPTVNKFPLRAPGVVAANVFERVDSDPIEAAKSQVVHVPVLPPTTQDDDLLPEQEVAMATRMATGMRAETVGSGCDASSAKPLGNYENPALAAFTRRVVNKEQEIKRIIANVWTLLIWNLVYKFLGLFLQSSRTGRFIYQSLSHFFYANVVFKLNPHARLDSGWFRFWTLENISHLIHMLLLINIALSLYMLLVKAQHITVGDLGLNERQKELLGVSASSDTRNSIIEDVTNPRPLLHRVSSKGSMSEHILPSDAAQPQPFLFKSLQTPLRSLKGHPSPTVQSELPYTGGGRESLFPAASSLVSQKLATPAQPANRPGSGYIPSSKYAYMMDSPSARKRL</sequence>
<dbReference type="GO" id="GO:0030474">
    <property type="term" value="P:spindle pole body duplication"/>
    <property type="evidence" value="ECO:0000318"/>
    <property type="project" value="GO_Central"/>
</dbReference>
<feature type="transmembrane region" description="Helical" evidence="2">
    <location>
        <begin position="220"/>
        <end position="239"/>
    </location>
</feature>
<dbReference type="GO" id="GO:0070762">
    <property type="term" value="C:nuclear pore transmembrane ring"/>
    <property type="evidence" value="ECO:0000318"/>
    <property type="project" value="GO_Central"/>
</dbReference>
<reference evidence="3 4" key="1">
    <citation type="journal article" date="2004" name="Science">
        <title>The Ashbya gossypii genome as a tool for mapping the ancient Saccharomyces cerevisiae genome.</title>
        <authorList>
            <person name="Dietrich F.S."/>
            <person name="Voegeli S."/>
            <person name="Brachat S."/>
            <person name="Lerch A."/>
            <person name="Gates K."/>
            <person name="Steiner S."/>
            <person name="Mohr C."/>
            <person name="Pohlmann R."/>
            <person name="Luedi P."/>
            <person name="Choi S."/>
            <person name="Wing R.A."/>
            <person name="Flavier A."/>
            <person name="Gaffney T.D."/>
            <person name="Philippsen P."/>
        </authorList>
    </citation>
    <scope>NUCLEOTIDE SEQUENCE [LARGE SCALE GENOMIC DNA]</scope>
    <source>
        <strain evidence="4">ATCC 10895 / CBS 109.51 / FGSC 9923 / NRRL Y-1056</strain>
    </source>
</reference>
<feature type="transmembrane region" description="Helical" evidence="2">
    <location>
        <begin position="153"/>
        <end position="170"/>
    </location>
</feature>
<dbReference type="HOGENOM" id="CLU_043443_0_0_1"/>
<dbReference type="GO" id="GO:0005640">
    <property type="term" value="C:nuclear outer membrane"/>
    <property type="evidence" value="ECO:0000318"/>
    <property type="project" value="GO_Central"/>
</dbReference>
<dbReference type="PANTHER" id="PTHR28003:SF1">
    <property type="entry name" value="NUCLEOPORIN POM34"/>
    <property type="match status" value="1"/>
</dbReference>
<dbReference type="FunCoup" id="Q75FA1">
    <property type="interactions" value="121"/>
</dbReference>
<dbReference type="RefSeq" id="NP_982383.1">
    <property type="nucleotide sequence ID" value="NM_207736.1"/>
</dbReference>
<dbReference type="InParanoid" id="Q75FA1"/>
<keyword evidence="2" id="KW-0472">Membrane</keyword>
<dbReference type="eggNOG" id="ENOG502S0GN">
    <property type="taxonomic scope" value="Eukaryota"/>
</dbReference>
<dbReference type="GeneID" id="4618490"/>
<keyword evidence="2" id="KW-1133">Transmembrane helix</keyword>
<dbReference type="InterPro" id="IPR012578">
    <property type="entry name" value="Nucl_pore_cmplx"/>
</dbReference>
<name>Q75FA1_EREGS</name>
<evidence type="ECO:0000256" key="1">
    <source>
        <dbReference type="SAM" id="MobiDB-lite"/>
    </source>
</evidence>
<dbReference type="KEGG" id="ago:AGOS_AAL159C"/>
<keyword evidence="4" id="KW-1185">Reference proteome</keyword>
<dbReference type="EMBL" id="AE016814">
    <property type="protein sequence ID" value="AAS50207.1"/>
    <property type="molecule type" value="Genomic_DNA"/>
</dbReference>
<evidence type="ECO:0000313" key="3">
    <source>
        <dbReference type="EMBL" id="AAS50207.1"/>
    </source>
</evidence>
<dbReference type="GO" id="GO:0006606">
    <property type="term" value="P:protein import into nucleus"/>
    <property type="evidence" value="ECO:0000318"/>
    <property type="project" value="GO_Central"/>
</dbReference>